<accession>E3CTH6</accession>
<dbReference type="eggNOG" id="ENOG502SUEI">
    <property type="taxonomic scope" value="Eukaryota"/>
</dbReference>
<dbReference type="OrthoDB" id="5842261at2759"/>
<dbReference type="WormBase" id="Y38H6A.5a">
    <property type="protein sequence ID" value="CE45472"/>
    <property type="gene ID" value="WBGene00077669"/>
</dbReference>
<keyword evidence="3" id="KW-1185">Reference proteome</keyword>
<sequence>MHYLPIILFSFLLLPRGATSIECYSGSQLQVINCPSMSCIKQTLGLDTVRYCDGTGVSSICQTYRIVETCDTIPNLGYICCCGGDLYAAKNQVTPEIRRQCLMKLASVCSIGETAEPIRQKVEELKAFQISIIMLPPSSRTEEESLQKSK</sequence>
<evidence type="ECO:0007829" key="5">
    <source>
        <dbReference type="PeptideAtlas" id="E3CTH6"/>
    </source>
</evidence>
<dbReference type="EMBL" id="BX284605">
    <property type="protein sequence ID" value="CBX53346.1"/>
    <property type="molecule type" value="Genomic_DNA"/>
</dbReference>
<dbReference type="FunCoup" id="E3CTH6">
    <property type="interactions" value="163"/>
</dbReference>
<dbReference type="RefSeq" id="NP_001256911.1">
    <property type="nucleotide sequence ID" value="NM_001269982.1"/>
</dbReference>
<name>E3CTH6_CAEEL</name>
<dbReference type="Bgee" id="WBGene00077669">
    <property type="expression patterns" value="Expressed in pharyngeal muscle cell (C elegans) and 3 other cell types or tissues"/>
</dbReference>
<evidence type="ECO:0000313" key="3">
    <source>
        <dbReference type="Proteomes" id="UP000001940"/>
    </source>
</evidence>
<dbReference type="AGR" id="WB:WBGene00077669"/>
<dbReference type="AlphaFoldDB" id="E3CTH6"/>
<proteinExistence type="evidence at protein level"/>
<organism evidence="2 3">
    <name type="scientific">Caenorhabditis elegans</name>
    <dbReference type="NCBI Taxonomy" id="6239"/>
    <lineage>
        <taxon>Eukaryota</taxon>
        <taxon>Metazoa</taxon>
        <taxon>Ecdysozoa</taxon>
        <taxon>Nematoda</taxon>
        <taxon>Chromadorea</taxon>
        <taxon>Rhabditida</taxon>
        <taxon>Rhabditina</taxon>
        <taxon>Rhabditomorpha</taxon>
        <taxon>Rhabditoidea</taxon>
        <taxon>Rhabditidae</taxon>
        <taxon>Peloderinae</taxon>
        <taxon>Caenorhabditis</taxon>
    </lineage>
</organism>
<evidence type="ECO:0000313" key="4">
    <source>
        <dbReference type="WormBase" id="Y38H6A.5a"/>
    </source>
</evidence>
<reference evidence="2 3" key="1">
    <citation type="journal article" date="1998" name="Science">
        <title>Genome sequence of the nematode C. elegans: a platform for investigating biology.</title>
        <authorList>
            <consortium name="The C. elegans sequencing consortium"/>
            <person name="Sulson J.E."/>
            <person name="Waterston R."/>
        </authorList>
    </citation>
    <scope>NUCLEOTIDE SEQUENCE [LARGE SCALE GENOMIC DNA]</scope>
    <source>
        <strain evidence="2 3">Bristol N2</strain>
    </source>
</reference>
<feature type="chain" id="PRO_5003167145" evidence="1">
    <location>
        <begin position="21"/>
        <end position="150"/>
    </location>
</feature>
<evidence type="ECO:0000313" key="2">
    <source>
        <dbReference type="EMBL" id="CBX53346.1"/>
    </source>
</evidence>
<gene>
    <name evidence="2" type="ORF">CELE_Y38H6A.5</name>
    <name evidence="2 4" type="ORF">Y38H6A.5</name>
</gene>
<dbReference type="InParanoid" id="E3CTH6"/>
<dbReference type="Proteomes" id="UP000001940">
    <property type="component" value="Chromosome V"/>
</dbReference>
<dbReference type="ExpressionAtlas" id="E3CTH6">
    <property type="expression patterns" value="baseline"/>
</dbReference>
<feature type="signal peptide" evidence="1">
    <location>
        <begin position="1"/>
        <end position="20"/>
    </location>
</feature>
<dbReference type="PeptideAtlas" id="E3CTH6"/>
<evidence type="ECO:0000256" key="1">
    <source>
        <dbReference type="SAM" id="SignalP"/>
    </source>
</evidence>
<dbReference type="KEGG" id="cel:CELE_Y38H6A.5"/>
<protein>
    <submittedName>
        <fullName evidence="2">UPAR/Ly6 domain-containing protein</fullName>
    </submittedName>
</protein>
<keyword evidence="5" id="KW-1267">Proteomics identification</keyword>
<dbReference type="GeneID" id="6418796"/>
<keyword evidence="1" id="KW-0732">Signal</keyword>
<dbReference type="PaxDb" id="6239-Y38H6A.5a"/>
<dbReference type="HOGENOM" id="CLU_1742236_0_0_1"/>
<dbReference type="CTD" id="6418796"/>